<proteinExistence type="inferred from homology"/>
<evidence type="ECO:0000256" key="1">
    <source>
        <dbReference type="ARBA" id="ARBA00008136"/>
    </source>
</evidence>
<keyword evidence="10" id="KW-1185">Reference proteome</keyword>
<dbReference type="GO" id="GO:0006974">
    <property type="term" value="P:DNA damage response"/>
    <property type="evidence" value="ECO:0007669"/>
    <property type="project" value="UniProtKB-KW"/>
</dbReference>
<keyword evidence="7" id="KW-0456">Lyase</keyword>
<dbReference type="PANTHER" id="PTHR13604">
    <property type="entry name" value="DC12-RELATED"/>
    <property type="match status" value="1"/>
</dbReference>
<dbReference type="Gene3D" id="3.90.1680.10">
    <property type="entry name" value="SOS response associated peptidase-like"/>
    <property type="match status" value="1"/>
</dbReference>
<evidence type="ECO:0000256" key="5">
    <source>
        <dbReference type="ARBA" id="ARBA00023124"/>
    </source>
</evidence>
<organism evidence="9 10">
    <name type="scientific">Cyclotella cryptica</name>
    <dbReference type="NCBI Taxonomy" id="29204"/>
    <lineage>
        <taxon>Eukaryota</taxon>
        <taxon>Sar</taxon>
        <taxon>Stramenopiles</taxon>
        <taxon>Ochrophyta</taxon>
        <taxon>Bacillariophyta</taxon>
        <taxon>Coscinodiscophyceae</taxon>
        <taxon>Thalassiosirophycidae</taxon>
        <taxon>Stephanodiscales</taxon>
        <taxon>Stephanodiscaceae</taxon>
        <taxon>Cyclotella</taxon>
    </lineage>
</organism>
<dbReference type="SUPFAM" id="SSF143081">
    <property type="entry name" value="BB1717-like"/>
    <property type="match status" value="1"/>
</dbReference>
<sequence>MCGRASYSARAVNLASQALGAAASRGESERGGHARSADVELDRSFNIIPDKPAKQEQLTSDSIPVDVDQIVENSNMSPGNTPHVFRRRPSSDELECTTMTWGLIPQNGTHHSPHHLPSDPQFSSSPHFKMFNARSETIYEKRSFSGLVRSGQTCIFAVDGYYEWTMSRSLDDRRKQPYFVCRKDKAPMLLAGLWCCVEAGKGRTLTTFTILTTDAHPTLSWLHPRQPVIIWEDSIALQWLRDPNPSLLLSIRSIPAEAKESLDRKPSPWETQLHVYPVTKKMNTGNYHGDDCMKEVKLDSTPSLKSFFAMSNTNTTATDLPKKQAALKKHSPSESEQGPEKVGVTSKDVDRDIEIEPSWACAICTFEHKGKSKSKFLTCEMCGAKRKNGSSNSDDGAAAPHAGWGCLRSPSKSGIKKRKI</sequence>
<evidence type="ECO:0000256" key="2">
    <source>
        <dbReference type="ARBA" id="ARBA00022670"/>
    </source>
</evidence>
<dbReference type="Proteomes" id="UP001516023">
    <property type="component" value="Unassembled WGS sequence"/>
</dbReference>
<protein>
    <recommendedName>
        <fullName evidence="11">Embryonic stem cell-specific 5-hydroxymethylcytosine-binding protein</fullName>
    </recommendedName>
</protein>
<dbReference type="GO" id="GO:0016829">
    <property type="term" value="F:lyase activity"/>
    <property type="evidence" value="ECO:0007669"/>
    <property type="project" value="UniProtKB-KW"/>
</dbReference>
<dbReference type="GO" id="GO:0008233">
    <property type="term" value="F:peptidase activity"/>
    <property type="evidence" value="ECO:0007669"/>
    <property type="project" value="UniProtKB-KW"/>
</dbReference>
<dbReference type="GO" id="GO:0006508">
    <property type="term" value="P:proteolysis"/>
    <property type="evidence" value="ECO:0007669"/>
    <property type="project" value="UniProtKB-KW"/>
</dbReference>
<keyword evidence="3" id="KW-0227">DNA damage</keyword>
<accession>A0ABD3Q4E4</accession>
<keyword evidence="4" id="KW-0378">Hydrolase</keyword>
<feature type="region of interest" description="Disordered" evidence="8">
    <location>
        <begin position="386"/>
        <end position="420"/>
    </location>
</feature>
<keyword evidence="2" id="KW-0645">Protease</keyword>
<gene>
    <name evidence="9" type="ORF">HJC23_004294</name>
</gene>
<dbReference type="InterPro" id="IPR036590">
    <property type="entry name" value="SRAP-like"/>
</dbReference>
<comment type="caution">
    <text evidence="9">The sequence shown here is derived from an EMBL/GenBank/DDBJ whole genome shotgun (WGS) entry which is preliminary data.</text>
</comment>
<keyword evidence="5" id="KW-0190">Covalent protein-DNA linkage</keyword>
<evidence type="ECO:0000256" key="8">
    <source>
        <dbReference type="SAM" id="MobiDB-lite"/>
    </source>
</evidence>
<comment type="similarity">
    <text evidence="1">Belongs to the SOS response-associated peptidase family.</text>
</comment>
<dbReference type="AlphaFoldDB" id="A0ABD3Q4E4"/>
<evidence type="ECO:0008006" key="11">
    <source>
        <dbReference type="Google" id="ProtNLM"/>
    </source>
</evidence>
<dbReference type="GO" id="GO:0003677">
    <property type="term" value="F:DNA binding"/>
    <property type="evidence" value="ECO:0007669"/>
    <property type="project" value="UniProtKB-KW"/>
</dbReference>
<reference evidence="9 10" key="1">
    <citation type="journal article" date="2020" name="G3 (Bethesda)">
        <title>Improved Reference Genome for Cyclotella cryptica CCMP332, a Model for Cell Wall Morphogenesis, Salinity Adaptation, and Lipid Production in Diatoms (Bacillariophyta).</title>
        <authorList>
            <person name="Roberts W.R."/>
            <person name="Downey K.M."/>
            <person name="Ruck E.C."/>
            <person name="Traller J.C."/>
            <person name="Alverson A.J."/>
        </authorList>
    </citation>
    <scope>NUCLEOTIDE SEQUENCE [LARGE SCALE GENOMIC DNA]</scope>
    <source>
        <strain evidence="9 10">CCMP332</strain>
    </source>
</reference>
<name>A0ABD3Q4E4_9STRA</name>
<dbReference type="PANTHER" id="PTHR13604:SF0">
    <property type="entry name" value="ABASIC SITE PROCESSING PROTEIN HMCES"/>
    <property type="match status" value="1"/>
</dbReference>
<evidence type="ECO:0000256" key="4">
    <source>
        <dbReference type="ARBA" id="ARBA00022801"/>
    </source>
</evidence>
<dbReference type="EMBL" id="JABMIG020000076">
    <property type="protein sequence ID" value="KAL3794917.1"/>
    <property type="molecule type" value="Genomic_DNA"/>
</dbReference>
<evidence type="ECO:0000256" key="6">
    <source>
        <dbReference type="ARBA" id="ARBA00023125"/>
    </source>
</evidence>
<evidence type="ECO:0000313" key="10">
    <source>
        <dbReference type="Proteomes" id="UP001516023"/>
    </source>
</evidence>
<evidence type="ECO:0000313" key="9">
    <source>
        <dbReference type="EMBL" id="KAL3794917.1"/>
    </source>
</evidence>
<evidence type="ECO:0000256" key="3">
    <source>
        <dbReference type="ARBA" id="ARBA00022763"/>
    </source>
</evidence>
<dbReference type="Pfam" id="PF02586">
    <property type="entry name" value="SRAP"/>
    <property type="match status" value="1"/>
</dbReference>
<dbReference type="InterPro" id="IPR003738">
    <property type="entry name" value="SRAP"/>
</dbReference>
<keyword evidence="6" id="KW-0238">DNA-binding</keyword>
<feature type="region of interest" description="Disordered" evidence="8">
    <location>
        <begin position="323"/>
        <end position="347"/>
    </location>
</feature>
<evidence type="ECO:0000256" key="7">
    <source>
        <dbReference type="ARBA" id="ARBA00023239"/>
    </source>
</evidence>